<evidence type="ECO:0000256" key="6">
    <source>
        <dbReference type="PIRSR" id="PIRSR602129-50"/>
    </source>
</evidence>
<sequence length="528" mass="59005">MLPSVHVNRQHVTKDMSNDNTTTVAVNGTSHGNSNNSNNSNSIAVSDMKDGELLKEVLELVLKEKLVTGMDTKAKVVQFKQPQELQEVLDLSVCNDESSVQEAKLILRQVLDYSVKTQHPHFYNQLYGGIDEVALTGAWITEALNTNQYTFEVAPVFIMVEHKVISYLLDLFGFTQGDGIFAPGGSISNMYGMVLARYLHQPDIKRKGIFAQKPLVAFTSDQGHYSVSKSAAWLGLGMDNVVAVPSDEQGRMLPKALKEAVEEARNRGHTPFFVNATSGTTVLGTYDPLEELADVCSEEGLWLHVDACWGGSVIVSKKYNSLLKGIERADSLSWNPHKMLGLSLQCSTFLTRHKGLLHECNSARATYLFQQDKYYDASYDTGDKSIQCGRKVDAFKLWFYLKVHGIGQLRSRVDLAFEASRYLAEQVVSKEGFRLVQQPECTNVCFWYIPPSMRGQPETSEWWGRIAKVAPEIKARMVKEGRMMIGYQPLACKNLVNFFRMVTTCTPVPTSTHMDQVLNTIDTLGTDL</sequence>
<dbReference type="GO" id="GO:0005737">
    <property type="term" value="C:cytoplasm"/>
    <property type="evidence" value="ECO:0007669"/>
    <property type="project" value="TreeGrafter"/>
</dbReference>
<dbReference type="InterPro" id="IPR021115">
    <property type="entry name" value="Pyridoxal-P_BS"/>
</dbReference>
<dbReference type="Pfam" id="PF00282">
    <property type="entry name" value="Pyridoxal_deC"/>
    <property type="match status" value="1"/>
</dbReference>
<proteinExistence type="inferred from homology"/>
<dbReference type="Gene3D" id="3.90.1150.170">
    <property type="match status" value="1"/>
</dbReference>
<evidence type="ECO:0008006" key="11">
    <source>
        <dbReference type="Google" id="ProtNLM"/>
    </source>
</evidence>
<dbReference type="GO" id="GO:0016831">
    <property type="term" value="F:carboxy-lyase activity"/>
    <property type="evidence" value="ECO:0007669"/>
    <property type="project" value="UniProtKB-KW"/>
</dbReference>
<dbReference type="InterPro" id="IPR015424">
    <property type="entry name" value="PyrdxlP-dep_Trfase"/>
</dbReference>
<dbReference type="InterPro" id="IPR015421">
    <property type="entry name" value="PyrdxlP-dep_Trfase_major"/>
</dbReference>
<comment type="similarity">
    <text evidence="2 7">Belongs to the group II decarboxylase family.</text>
</comment>
<dbReference type="CDD" id="cd06450">
    <property type="entry name" value="DOPA_deC_like"/>
    <property type="match status" value="1"/>
</dbReference>
<dbReference type="PROSITE" id="PS00392">
    <property type="entry name" value="DDC_GAD_HDC_YDC"/>
    <property type="match status" value="1"/>
</dbReference>
<evidence type="ECO:0000313" key="10">
    <source>
        <dbReference type="Proteomes" id="UP001286313"/>
    </source>
</evidence>
<dbReference type="Proteomes" id="UP001286313">
    <property type="component" value="Unassembled WGS sequence"/>
</dbReference>
<feature type="modified residue" description="N6-(pyridoxal phosphate)lysine" evidence="6">
    <location>
        <position position="338"/>
    </location>
</feature>
<evidence type="ECO:0000256" key="7">
    <source>
        <dbReference type="RuleBase" id="RU000382"/>
    </source>
</evidence>
<evidence type="ECO:0000313" key="9">
    <source>
        <dbReference type="EMBL" id="KAK3872949.1"/>
    </source>
</evidence>
<dbReference type="AlphaFoldDB" id="A0AAE1KGM6"/>
<keyword evidence="4 6" id="KW-0663">Pyridoxal phosphate</keyword>
<keyword evidence="3" id="KW-0210">Decarboxylase</keyword>
<dbReference type="PANTHER" id="PTHR45677:SF8">
    <property type="entry name" value="CYSTEINE SULFINIC ACID DECARBOXYLASE"/>
    <property type="match status" value="1"/>
</dbReference>
<dbReference type="Gene3D" id="3.40.640.10">
    <property type="entry name" value="Type I PLP-dependent aspartate aminotransferase-like (Major domain)"/>
    <property type="match status" value="1"/>
</dbReference>
<feature type="compositionally biased region" description="Low complexity" evidence="8">
    <location>
        <begin position="33"/>
        <end position="42"/>
    </location>
</feature>
<keyword evidence="5 7" id="KW-0456">Lyase</keyword>
<feature type="region of interest" description="Disordered" evidence="8">
    <location>
        <begin position="1"/>
        <end position="44"/>
    </location>
</feature>
<evidence type="ECO:0000256" key="1">
    <source>
        <dbReference type="ARBA" id="ARBA00001933"/>
    </source>
</evidence>
<evidence type="ECO:0000256" key="8">
    <source>
        <dbReference type="SAM" id="MobiDB-lite"/>
    </source>
</evidence>
<dbReference type="EMBL" id="JAWQEG010002282">
    <property type="protein sequence ID" value="KAK3872949.1"/>
    <property type="molecule type" value="Genomic_DNA"/>
</dbReference>
<dbReference type="GO" id="GO:0030170">
    <property type="term" value="F:pyridoxal phosphate binding"/>
    <property type="evidence" value="ECO:0007669"/>
    <property type="project" value="InterPro"/>
</dbReference>
<feature type="compositionally biased region" description="Polar residues" evidence="8">
    <location>
        <begin position="18"/>
        <end position="32"/>
    </location>
</feature>
<gene>
    <name evidence="9" type="ORF">Pcinc_022013</name>
</gene>
<accession>A0AAE1KGM6</accession>
<reference evidence="9" key="1">
    <citation type="submission" date="2023-10" db="EMBL/GenBank/DDBJ databases">
        <title>Genome assemblies of two species of porcelain crab, Petrolisthes cinctipes and Petrolisthes manimaculis (Anomura: Porcellanidae).</title>
        <authorList>
            <person name="Angst P."/>
        </authorList>
    </citation>
    <scope>NUCLEOTIDE SEQUENCE</scope>
    <source>
        <strain evidence="9">PB745_01</strain>
        <tissue evidence="9">Gill</tissue>
    </source>
</reference>
<dbReference type="PANTHER" id="PTHR45677">
    <property type="entry name" value="GLUTAMATE DECARBOXYLASE-RELATED"/>
    <property type="match status" value="1"/>
</dbReference>
<evidence type="ECO:0000256" key="5">
    <source>
        <dbReference type="ARBA" id="ARBA00023239"/>
    </source>
</evidence>
<dbReference type="GO" id="GO:0019752">
    <property type="term" value="P:carboxylic acid metabolic process"/>
    <property type="evidence" value="ECO:0007669"/>
    <property type="project" value="InterPro"/>
</dbReference>
<dbReference type="InterPro" id="IPR002129">
    <property type="entry name" value="PyrdxlP-dep_de-COase"/>
</dbReference>
<protein>
    <recommendedName>
        <fullName evidence="11">Cysteine sulfinic acid decarboxylase</fullName>
    </recommendedName>
</protein>
<name>A0AAE1KGM6_PETCI</name>
<keyword evidence="10" id="KW-1185">Reference proteome</keyword>
<dbReference type="SUPFAM" id="SSF53383">
    <property type="entry name" value="PLP-dependent transferases"/>
    <property type="match status" value="1"/>
</dbReference>
<evidence type="ECO:0000256" key="2">
    <source>
        <dbReference type="ARBA" id="ARBA00009533"/>
    </source>
</evidence>
<evidence type="ECO:0000256" key="3">
    <source>
        <dbReference type="ARBA" id="ARBA00022793"/>
    </source>
</evidence>
<comment type="caution">
    <text evidence="9">The sequence shown here is derived from an EMBL/GenBank/DDBJ whole genome shotgun (WGS) entry which is preliminary data.</text>
</comment>
<organism evidence="9 10">
    <name type="scientific">Petrolisthes cinctipes</name>
    <name type="common">Flat porcelain crab</name>
    <dbReference type="NCBI Taxonomy" id="88211"/>
    <lineage>
        <taxon>Eukaryota</taxon>
        <taxon>Metazoa</taxon>
        <taxon>Ecdysozoa</taxon>
        <taxon>Arthropoda</taxon>
        <taxon>Crustacea</taxon>
        <taxon>Multicrustacea</taxon>
        <taxon>Malacostraca</taxon>
        <taxon>Eumalacostraca</taxon>
        <taxon>Eucarida</taxon>
        <taxon>Decapoda</taxon>
        <taxon>Pleocyemata</taxon>
        <taxon>Anomura</taxon>
        <taxon>Galatheoidea</taxon>
        <taxon>Porcellanidae</taxon>
        <taxon>Petrolisthes</taxon>
    </lineage>
</organism>
<evidence type="ECO:0000256" key="4">
    <source>
        <dbReference type="ARBA" id="ARBA00022898"/>
    </source>
</evidence>
<comment type="cofactor">
    <cofactor evidence="1 6 7">
        <name>pyridoxal 5'-phosphate</name>
        <dbReference type="ChEBI" id="CHEBI:597326"/>
    </cofactor>
</comment>